<reference evidence="1 4" key="2">
    <citation type="submission" date="2017-09" db="EMBL/GenBank/DDBJ databases">
        <title>Extensive intraspecific genome diversity in a model arbuscular mycorrhizal fungus.</title>
        <authorList>
            <person name="Chen E.C."/>
            <person name="Morin E."/>
            <person name="Beaudet D."/>
            <person name="Noel J."/>
            <person name="Ndikumana S."/>
            <person name="Charron P."/>
            <person name="St-Onge C."/>
            <person name="Giorgi J."/>
            <person name="Grigoriev I.V."/>
            <person name="Roux C."/>
            <person name="Martin F.M."/>
            <person name="Corradi N."/>
        </authorList>
    </citation>
    <scope>NUCLEOTIDE SEQUENCE [LARGE SCALE GENOMIC DNA]</scope>
    <source>
        <strain evidence="1 4">A5</strain>
    </source>
</reference>
<evidence type="ECO:0000313" key="4">
    <source>
        <dbReference type="Proteomes" id="UP000232722"/>
    </source>
</evidence>
<sequence>MRKEGEKTNDGKEKIAEEIRTTLNDIRYVDEIDNYNEEEPSTDDNTEQIPSQELKISNILDLDLNRQLDIDELDNFIHEFLLITAPLRILDIIL</sequence>
<evidence type="ECO:0000313" key="3">
    <source>
        <dbReference type="Proteomes" id="UP000232688"/>
    </source>
</evidence>
<reference evidence="2 3" key="3">
    <citation type="submission" date="2017-10" db="EMBL/GenBank/DDBJ databases">
        <title>Extensive intraspecific genome diversity in a model arbuscular mycorrhizal fungus.</title>
        <authorList>
            <person name="Chen E.C.H."/>
            <person name="Morin E."/>
            <person name="Baudet D."/>
            <person name="Noel J."/>
            <person name="Ndikumana S."/>
            <person name="Charron P."/>
            <person name="St-Onge C."/>
            <person name="Giorgi J."/>
            <person name="Grigoriev I.V."/>
            <person name="Roux C."/>
            <person name="Martin F.M."/>
            <person name="Corradi N."/>
        </authorList>
    </citation>
    <scope>NUCLEOTIDE SEQUENCE [LARGE SCALE GENOMIC DNA]</scope>
    <source>
        <strain evidence="2 3">A1</strain>
    </source>
</reference>
<dbReference type="EMBL" id="LLXJ01000544">
    <property type="protein sequence ID" value="PKC08404.1"/>
    <property type="molecule type" value="Genomic_DNA"/>
</dbReference>
<dbReference type="Proteomes" id="UP000232722">
    <property type="component" value="Unassembled WGS sequence"/>
</dbReference>
<organism evidence="2 3">
    <name type="scientific">Rhizophagus irregularis</name>
    <dbReference type="NCBI Taxonomy" id="588596"/>
    <lineage>
        <taxon>Eukaryota</taxon>
        <taxon>Fungi</taxon>
        <taxon>Fungi incertae sedis</taxon>
        <taxon>Mucoromycota</taxon>
        <taxon>Glomeromycotina</taxon>
        <taxon>Glomeromycetes</taxon>
        <taxon>Glomerales</taxon>
        <taxon>Glomeraceae</taxon>
        <taxon>Rhizophagus</taxon>
    </lineage>
</organism>
<proteinExistence type="predicted"/>
<gene>
    <name evidence="2" type="ORF">RhiirA1_464519</name>
    <name evidence="1" type="ORF">RhiirA5_416932</name>
</gene>
<evidence type="ECO:0000313" key="1">
    <source>
        <dbReference type="EMBL" id="PKC08404.1"/>
    </source>
</evidence>
<protein>
    <submittedName>
        <fullName evidence="2">Uncharacterized protein</fullName>
    </submittedName>
</protein>
<dbReference type="AlphaFoldDB" id="A0A2I1EN71"/>
<accession>A0A2I1EN71</accession>
<reference evidence="2 3" key="4">
    <citation type="submission" date="2017-10" db="EMBL/GenBank/DDBJ databases">
        <title>Genome analyses suggest a sexual origin of heterokaryosis in a supposedly ancient asexual fungus.</title>
        <authorList>
            <person name="Corradi N."/>
            <person name="Sedzielewska K."/>
            <person name="Noel J."/>
            <person name="Charron P."/>
            <person name="Farinelli L."/>
            <person name="Marton T."/>
            <person name="Kruger M."/>
            <person name="Pelin A."/>
            <person name="Brachmann A."/>
            <person name="Corradi N."/>
        </authorList>
    </citation>
    <scope>NUCLEOTIDE SEQUENCE [LARGE SCALE GENOMIC DNA]</scope>
    <source>
        <strain evidence="2 3">A1</strain>
    </source>
</reference>
<evidence type="ECO:0000313" key="2">
    <source>
        <dbReference type="EMBL" id="PKC62884.1"/>
    </source>
</evidence>
<dbReference type="OrthoDB" id="2344583at2759"/>
<name>A0A2I1EN71_9GLOM</name>
<comment type="caution">
    <text evidence="2">The sequence shown here is derived from an EMBL/GenBank/DDBJ whole genome shotgun (WGS) entry which is preliminary data.</text>
</comment>
<dbReference type="EMBL" id="LLXH01000798">
    <property type="protein sequence ID" value="PKC62884.1"/>
    <property type="molecule type" value="Genomic_DNA"/>
</dbReference>
<dbReference type="Proteomes" id="UP000232688">
    <property type="component" value="Unassembled WGS sequence"/>
</dbReference>
<dbReference type="VEuPathDB" id="FungiDB:RhiirA1_464519"/>
<reference evidence="1 4" key="1">
    <citation type="submission" date="2016-04" db="EMBL/GenBank/DDBJ databases">
        <title>Genome analyses suggest a sexual origin of heterokaryosis in a supposedly ancient asexual fungus.</title>
        <authorList>
            <person name="Ropars J."/>
            <person name="Sedzielewska K."/>
            <person name="Noel J."/>
            <person name="Charron P."/>
            <person name="Farinelli L."/>
            <person name="Marton T."/>
            <person name="Kruger M."/>
            <person name="Pelin A."/>
            <person name="Brachmann A."/>
            <person name="Corradi N."/>
        </authorList>
    </citation>
    <scope>NUCLEOTIDE SEQUENCE [LARGE SCALE GENOMIC DNA]</scope>
    <source>
        <strain evidence="1 4">A5</strain>
    </source>
</reference>